<feature type="region of interest" description="Disordered" evidence="4">
    <location>
        <begin position="197"/>
        <end position="230"/>
    </location>
</feature>
<evidence type="ECO:0000256" key="1">
    <source>
        <dbReference type="ARBA" id="ARBA00022614"/>
    </source>
</evidence>
<dbReference type="Proteomes" id="UP000187209">
    <property type="component" value="Unassembled WGS sequence"/>
</dbReference>
<dbReference type="PROSITE" id="PS51450">
    <property type="entry name" value="LRR"/>
    <property type="match status" value="3"/>
</dbReference>
<keyword evidence="1" id="KW-0433">Leucine-rich repeat</keyword>
<accession>A0A1R2BTX7</accession>
<protein>
    <recommendedName>
        <fullName evidence="7">U2A'/phosphoprotein 32 family A C-terminal domain-containing protein</fullName>
    </recommendedName>
</protein>
<evidence type="ECO:0000256" key="3">
    <source>
        <dbReference type="SAM" id="Coils"/>
    </source>
</evidence>
<dbReference type="EMBL" id="MPUH01000434">
    <property type="protein sequence ID" value="OMJ80206.1"/>
    <property type="molecule type" value="Genomic_DNA"/>
</dbReference>
<evidence type="ECO:0000256" key="4">
    <source>
        <dbReference type="SAM" id="MobiDB-lite"/>
    </source>
</evidence>
<keyword evidence="2" id="KW-0677">Repeat</keyword>
<dbReference type="SMART" id="SM00365">
    <property type="entry name" value="LRR_SD22"/>
    <property type="match status" value="2"/>
</dbReference>
<dbReference type="Gene3D" id="3.80.10.10">
    <property type="entry name" value="Ribonuclease Inhibitor"/>
    <property type="match status" value="1"/>
</dbReference>
<proteinExistence type="predicted"/>
<dbReference type="Gene3D" id="1.10.287.1490">
    <property type="match status" value="1"/>
</dbReference>
<dbReference type="InterPro" id="IPR032675">
    <property type="entry name" value="LRR_dom_sf"/>
</dbReference>
<evidence type="ECO:0000313" key="5">
    <source>
        <dbReference type="EMBL" id="OMJ80206.1"/>
    </source>
</evidence>
<feature type="coiled-coil region" evidence="3">
    <location>
        <begin position="545"/>
        <end position="872"/>
    </location>
</feature>
<feature type="coiled-coil region" evidence="3">
    <location>
        <begin position="392"/>
        <end position="429"/>
    </location>
</feature>
<feature type="coiled-coil region" evidence="3">
    <location>
        <begin position="272"/>
        <end position="313"/>
    </location>
</feature>
<gene>
    <name evidence="5" type="ORF">SteCoe_19617</name>
</gene>
<dbReference type="OrthoDB" id="312589at2759"/>
<dbReference type="SUPFAM" id="SSF52058">
    <property type="entry name" value="L domain-like"/>
    <property type="match status" value="1"/>
</dbReference>
<organism evidence="5 6">
    <name type="scientific">Stentor coeruleus</name>
    <dbReference type="NCBI Taxonomy" id="5963"/>
    <lineage>
        <taxon>Eukaryota</taxon>
        <taxon>Sar</taxon>
        <taxon>Alveolata</taxon>
        <taxon>Ciliophora</taxon>
        <taxon>Postciliodesmatophora</taxon>
        <taxon>Heterotrichea</taxon>
        <taxon>Heterotrichida</taxon>
        <taxon>Stentoridae</taxon>
        <taxon>Stentor</taxon>
    </lineage>
</organism>
<dbReference type="PANTHER" id="PTHR15454:SF34">
    <property type="entry name" value="LEUCINE-RICH REPEAT AND COILED-COIL DOMAIN-CONTAINING PROTEIN 1"/>
    <property type="match status" value="1"/>
</dbReference>
<dbReference type="Pfam" id="PF13855">
    <property type="entry name" value="LRR_8"/>
    <property type="match status" value="1"/>
</dbReference>
<name>A0A1R2BTX7_9CILI</name>
<dbReference type="GO" id="GO:0005737">
    <property type="term" value="C:cytoplasm"/>
    <property type="evidence" value="ECO:0007669"/>
    <property type="project" value="TreeGrafter"/>
</dbReference>
<feature type="compositionally biased region" description="Basic and acidic residues" evidence="4">
    <location>
        <begin position="205"/>
        <end position="230"/>
    </location>
</feature>
<keyword evidence="6" id="KW-1185">Reference proteome</keyword>
<evidence type="ECO:0000313" key="6">
    <source>
        <dbReference type="Proteomes" id="UP000187209"/>
    </source>
</evidence>
<dbReference type="PANTHER" id="PTHR15454">
    <property type="entry name" value="NISCHARIN RELATED"/>
    <property type="match status" value="1"/>
</dbReference>
<sequence length="885" mass="103879">MDFPEEFSCYNDTITSLTEAKDLQEKQFAKIRVLHCANLTSMQGIEDQTNLIDLNLSSNAIQRIESLHKMSSLIILNLSCNNIRVINCLSGLKSLQKLNLSFNKISSIYNLRQLYGPEYSNFTVFDIRGNNISLTSELKFLTGCQFLTDVAFQGQTGTNPVCKQLDYYYTVVNALPGLKFVDHQPVNLQNKDVVSPKVINQSVRDSPKREKPTQELKSIQEDSKENSLVKEDTKALKDENTKLHQDLDELYTAYKELSYKYRHSEEYWATSTKKLEDSLTTMQYERKDIENECRRLRKKLSKKENKIHNLKSKTATVIADTGTKERAYEDIHQQIANLMKDLGESQRMSQQALDEVYKKQEKIKLLEKKNYEQKAEIKRFETLVNQLHTRSLESSQSALQKYEELQKKYEDLQGILEEKGAEIDVLKRKNMEILDLNAKFDENWSAKYREAVHLRENTISSLREEVHRLTLAEKERTQQIAYTEKEEVRNKIWELEQKIINQTNEYKDKDRDTENRFIDITRENSDLKEMLKLSIEKEAKSKDFISELTELVKQLQVQLDKEIAEKTQIRKQNEEKMINLESEANSFRAKNEALKSRIEIIEKDAALHEDDLHIKNREVARLKRQLEDKNIVIEDFEEKIKGFRNKAEKSERNYNNELEELQEQVKELELSLGTKNVIIEDQGESIKELKSLLNQYEQEIEQYQSSKNSYKDSYETKLQDAYDEIETLKNKLTQTENMINDIEGQILDLNSKKNEYKDLNTQLQKQIQEKNEVLEYVESEIVNMKKEKDEELKEVTESKDGIISDLKNLRDTLTTKLMSQEKELKEKTAKNIELQRDLELMVQELQSERKKIKEMEQEIRALLLEMDNQKKLAAEKVSQLSKLFA</sequence>
<keyword evidence="3" id="KW-0175">Coiled coil</keyword>
<evidence type="ECO:0008006" key="7">
    <source>
        <dbReference type="Google" id="ProtNLM"/>
    </source>
</evidence>
<dbReference type="AlphaFoldDB" id="A0A1R2BTX7"/>
<comment type="caution">
    <text evidence="5">The sequence shown here is derived from an EMBL/GenBank/DDBJ whole genome shotgun (WGS) entry which is preliminary data.</text>
</comment>
<evidence type="ECO:0000256" key="2">
    <source>
        <dbReference type="ARBA" id="ARBA00022737"/>
    </source>
</evidence>
<reference evidence="5 6" key="1">
    <citation type="submission" date="2016-11" db="EMBL/GenBank/DDBJ databases">
        <title>The macronuclear genome of Stentor coeruleus: a giant cell with tiny introns.</title>
        <authorList>
            <person name="Slabodnick M."/>
            <person name="Ruby J.G."/>
            <person name="Reiff S.B."/>
            <person name="Swart E.C."/>
            <person name="Gosai S."/>
            <person name="Prabakaran S."/>
            <person name="Witkowska E."/>
            <person name="Larue G.E."/>
            <person name="Fisher S."/>
            <person name="Freeman R.M."/>
            <person name="Gunawardena J."/>
            <person name="Chu W."/>
            <person name="Stover N.A."/>
            <person name="Gregory B.D."/>
            <person name="Nowacki M."/>
            <person name="Derisi J."/>
            <person name="Roy S.W."/>
            <person name="Marshall W.F."/>
            <person name="Sood P."/>
        </authorList>
    </citation>
    <scope>NUCLEOTIDE SEQUENCE [LARGE SCALE GENOMIC DNA]</scope>
    <source>
        <strain evidence="5">WM001</strain>
    </source>
</reference>
<dbReference type="InterPro" id="IPR001611">
    <property type="entry name" value="Leu-rich_rpt"/>
</dbReference>